<dbReference type="InterPro" id="IPR001753">
    <property type="entry name" value="Enoyl-CoA_hydra/iso"/>
</dbReference>
<sequence>MAPLPNLTTILIECLSESTALFYYNQPQISNAFTVRQYLELRDALVWARDEPAIKVVVVAGKGKHYCAGKAMAAPGKGDTIEQEVEAGGKLAEVLQTFPKILIAAVHGAAIGWGCTQLPYFDLIYAHTLAFFQTPFMALGFVPEGGSSYTFPALMGKQRANALLIAGDRLSVRDMYAAGLVTEVVEARDVEAFLEEVKKRACRIGGSSGESLRVAKELVGAAVEGERERLVRATRREGEALLVRLNSVEAKESMRAFAQRKERAKL</sequence>
<keyword evidence="3" id="KW-0843">Virulence</keyword>
<dbReference type="GO" id="GO:0005777">
    <property type="term" value="C:peroxisome"/>
    <property type="evidence" value="ECO:0007669"/>
    <property type="project" value="UniProtKB-SubCell"/>
</dbReference>
<gene>
    <name evidence="6" type="ORF">K432DRAFT_345218</name>
</gene>
<dbReference type="EMBL" id="KV744838">
    <property type="protein sequence ID" value="OCK84402.1"/>
    <property type="molecule type" value="Genomic_DNA"/>
</dbReference>
<evidence type="ECO:0000313" key="6">
    <source>
        <dbReference type="EMBL" id="OCK84402.1"/>
    </source>
</evidence>
<dbReference type="Pfam" id="PF00378">
    <property type="entry name" value="ECH_1"/>
    <property type="match status" value="1"/>
</dbReference>
<comment type="subcellular location">
    <subcellularLocation>
        <location evidence="1">Peroxisome</location>
    </subcellularLocation>
</comment>
<protein>
    <submittedName>
        <fullName evidence="6">ClpP/crotonase</fullName>
    </submittedName>
</protein>
<accession>A0A8E2EI31</accession>
<keyword evidence="4" id="KW-0576">Peroxisome</keyword>
<dbReference type="PANTHER" id="PTHR43684:SF1">
    <property type="entry name" value="ENOYL-COA DELTA ISOMERASE 2"/>
    <property type="match status" value="1"/>
</dbReference>
<dbReference type="InterPro" id="IPR051053">
    <property type="entry name" value="ECH/Chromodomain_protein"/>
</dbReference>
<evidence type="ECO:0000256" key="4">
    <source>
        <dbReference type="ARBA" id="ARBA00023140"/>
    </source>
</evidence>
<dbReference type="OrthoDB" id="448450at2759"/>
<dbReference type="Proteomes" id="UP000250266">
    <property type="component" value="Unassembled WGS sequence"/>
</dbReference>
<name>A0A8E2EI31_9PEZI</name>
<dbReference type="SUPFAM" id="SSF52096">
    <property type="entry name" value="ClpP/crotonase"/>
    <property type="match status" value="1"/>
</dbReference>
<dbReference type="InterPro" id="IPR014748">
    <property type="entry name" value="Enoyl-CoA_hydra_C"/>
</dbReference>
<keyword evidence="5" id="KW-0413">Isomerase</keyword>
<comment type="pathway">
    <text evidence="2">Mycotoxin biosynthesis.</text>
</comment>
<evidence type="ECO:0000256" key="1">
    <source>
        <dbReference type="ARBA" id="ARBA00004275"/>
    </source>
</evidence>
<reference evidence="6 7" key="1">
    <citation type="journal article" date="2016" name="Nat. Commun.">
        <title>Ectomycorrhizal ecology is imprinted in the genome of the dominant symbiotic fungus Cenococcum geophilum.</title>
        <authorList>
            <consortium name="DOE Joint Genome Institute"/>
            <person name="Peter M."/>
            <person name="Kohler A."/>
            <person name="Ohm R.A."/>
            <person name="Kuo A."/>
            <person name="Krutzmann J."/>
            <person name="Morin E."/>
            <person name="Arend M."/>
            <person name="Barry K.W."/>
            <person name="Binder M."/>
            <person name="Choi C."/>
            <person name="Clum A."/>
            <person name="Copeland A."/>
            <person name="Grisel N."/>
            <person name="Haridas S."/>
            <person name="Kipfer T."/>
            <person name="LaButti K."/>
            <person name="Lindquist E."/>
            <person name="Lipzen A."/>
            <person name="Maire R."/>
            <person name="Meier B."/>
            <person name="Mihaltcheva S."/>
            <person name="Molinier V."/>
            <person name="Murat C."/>
            <person name="Poggeler S."/>
            <person name="Quandt C.A."/>
            <person name="Sperisen C."/>
            <person name="Tritt A."/>
            <person name="Tisserant E."/>
            <person name="Crous P.W."/>
            <person name="Henrissat B."/>
            <person name="Nehls U."/>
            <person name="Egli S."/>
            <person name="Spatafora J.W."/>
            <person name="Grigoriev I.V."/>
            <person name="Martin F.M."/>
        </authorList>
    </citation>
    <scope>NUCLEOTIDE SEQUENCE [LARGE SCALE GENOMIC DNA]</scope>
    <source>
        <strain evidence="6 7">CBS 459.81</strain>
    </source>
</reference>
<dbReference type="Gene3D" id="3.90.226.10">
    <property type="entry name" value="2-enoyl-CoA Hydratase, Chain A, domain 1"/>
    <property type="match status" value="1"/>
</dbReference>
<keyword evidence="7" id="KW-1185">Reference proteome</keyword>
<evidence type="ECO:0000256" key="3">
    <source>
        <dbReference type="ARBA" id="ARBA00023026"/>
    </source>
</evidence>
<dbReference type="InterPro" id="IPR029045">
    <property type="entry name" value="ClpP/crotonase-like_dom_sf"/>
</dbReference>
<dbReference type="GO" id="GO:0004165">
    <property type="term" value="F:delta(3)-delta(2)-enoyl-CoA isomerase activity"/>
    <property type="evidence" value="ECO:0007669"/>
    <property type="project" value="UniProtKB-ARBA"/>
</dbReference>
<dbReference type="CDD" id="cd06558">
    <property type="entry name" value="crotonase-like"/>
    <property type="match status" value="1"/>
</dbReference>
<organism evidence="6 7">
    <name type="scientific">Lepidopterella palustris CBS 459.81</name>
    <dbReference type="NCBI Taxonomy" id="1314670"/>
    <lineage>
        <taxon>Eukaryota</taxon>
        <taxon>Fungi</taxon>
        <taxon>Dikarya</taxon>
        <taxon>Ascomycota</taxon>
        <taxon>Pezizomycotina</taxon>
        <taxon>Dothideomycetes</taxon>
        <taxon>Pleosporomycetidae</taxon>
        <taxon>Mytilinidiales</taxon>
        <taxon>Argynnaceae</taxon>
        <taxon>Lepidopterella</taxon>
    </lineage>
</organism>
<evidence type="ECO:0000256" key="2">
    <source>
        <dbReference type="ARBA" id="ARBA00004685"/>
    </source>
</evidence>
<evidence type="ECO:0000313" key="7">
    <source>
        <dbReference type="Proteomes" id="UP000250266"/>
    </source>
</evidence>
<dbReference type="Gene3D" id="1.10.12.10">
    <property type="entry name" value="Lyase 2-enoyl-coa Hydratase, Chain A, domain 2"/>
    <property type="match status" value="1"/>
</dbReference>
<dbReference type="PANTHER" id="PTHR43684">
    <property type="match status" value="1"/>
</dbReference>
<dbReference type="AlphaFoldDB" id="A0A8E2EI31"/>
<evidence type="ECO:0000256" key="5">
    <source>
        <dbReference type="ARBA" id="ARBA00023235"/>
    </source>
</evidence>
<proteinExistence type="predicted"/>